<keyword evidence="1" id="KW-0472">Membrane</keyword>
<keyword evidence="3" id="KW-1185">Reference proteome</keyword>
<protein>
    <submittedName>
        <fullName evidence="2">Uncharacterized protein</fullName>
    </submittedName>
</protein>
<evidence type="ECO:0000256" key="1">
    <source>
        <dbReference type="SAM" id="Phobius"/>
    </source>
</evidence>
<dbReference type="RefSeq" id="WP_207674235.1">
    <property type="nucleotide sequence ID" value="NZ_JAFREM010000021.1"/>
</dbReference>
<proteinExistence type="predicted"/>
<dbReference type="EMBL" id="JAFREM010000021">
    <property type="protein sequence ID" value="MBO1307308.1"/>
    <property type="molecule type" value="Genomic_DNA"/>
</dbReference>
<feature type="transmembrane region" description="Helical" evidence="1">
    <location>
        <begin position="74"/>
        <end position="100"/>
    </location>
</feature>
<accession>A0ABS3LE46</accession>
<dbReference type="Proteomes" id="UP000664601">
    <property type="component" value="Unassembled WGS sequence"/>
</dbReference>
<evidence type="ECO:0000313" key="2">
    <source>
        <dbReference type="EMBL" id="MBO1307308.1"/>
    </source>
</evidence>
<evidence type="ECO:0000313" key="3">
    <source>
        <dbReference type="Proteomes" id="UP000664601"/>
    </source>
</evidence>
<name>A0ABS3LE46_9ENTE</name>
<keyword evidence="1" id="KW-1133">Transmembrane helix</keyword>
<comment type="caution">
    <text evidence="2">The sequence shown here is derived from an EMBL/GenBank/DDBJ whole genome shotgun (WGS) entry which is preliminary data.</text>
</comment>
<reference evidence="2 3" key="1">
    <citation type="submission" date="2021-03" db="EMBL/GenBank/DDBJ databases">
        <title>Enterococcal diversity collection.</title>
        <authorList>
            <person name="Gilmore M.S."/>
            <person name="Schwartzman J."/>
            <person name="Van Tyne D."/>
            <person name="Martin M."/>
            <person name="Earl A.M."/>
            <person name="Manson A.L."/>
            <person name="Straub T."/>
            <person name="Salamzade R."/>
            <person name="Saavedra J."/>
            <person name="Lebreton F."/>
            <person name="Prichula J."/>
            <person name="Schaufler K."/>
            <person name="Gaca A."/>
            <person name="Sgardioli B."/>
            <person name="Wagenaar J."/>
            <person name="Strong T."/>
        </authorList>
    </citation>
    <scope>NUCLEOTIDE SEQUENCE [LARGE SCALE GENOMIC DNA]</scope>
    <source>
        <strain evidence="2 3">669A</strain>
    </source>
</reference>
<feature type="transmembrane region" description="Helical" evidence="1">
    <location>
        <begin position="45"/>
        <end position="62"/>
    </location>
</feature>
<keyword evidence="1" id="KW-0812">Transmembrane</keyword>
<feature type="transmembrane region" description="Helical" evidence="1">
    <location>
        <begin position="6"/>
        <end position="24"/>
    </location>
</feature>
<sequence length="217" mass="25143">MTSPELIDIIIKLTGTLVPGYLAYYILYRSNTIFLKRNRADENKTFLVALSLFNSLVGLFYLQNVRGNTWYSNIIFVSSILFLISVFLLPVAVKVFSFLLTEWLNILRGKNGYAKIESLTIFKKVFDHTNGTRVSIFDFSGKHIITGSVDCIVEDNQFDYFDVLFSRRIEDYDSLLPAEAVRMYSSAEKANMGEYTVYVDFEKKVVFHVFKESYHYQ</sequence>
<organism evidence="2 3">
    <name type="scientific">Candidatus Enterococcus moelleringii</name>
    <dbReference type="NCBI Taxonomy" id="2815325"/>
    <lineage>
        <taxon>Bacteria</taxon>
        <taxon>Bacillati</taxon>
        <taxon>Bacillota</taxon>
        <taxon>Bacilli</taxon>
        <taxon>Lactobacillales</taxon>
        <taxon>Enterococcaceae</taxon>
        <taxon>Enterococcus</taxon>
    </lineage>
</organism>
<gene>
    <name evidence="2" type="ORF">JZO70_14110</name>
</gene>